<keyword evidence="3" id="KW-1185">Reference proteome</keyword>
<feature type="region of interest" description="Disordered" evidence="1">
    <location>
        <begin position="130"/>
        <end position="234"/>
    </location>
</feature>
<name>A0A7M7QJ77_NASVI</name>
<sequence>MFVGIIHLFLTIKDFTILTTRLHSIKPLVETFVKNMTCLTASKLIIPFALILLTQCNKTDAGSLSDIMRSILDVLKSIEGLLKDDSISLDSKSKYDSRIDQSQSGQNDISSTNEKINIIINDTSLLVKPDEDKKENSTDTIYVEGGLSRRSFAGKGDKSGDRHKTSKMRTKIQKESDEEEMDDSVEHNTSNDEENNNLPEGDSTTDNHENESESDNDNDEVAARLFEESDELKM</sequence>
<reference evidence="2" key="1">
    <citation type="submission" date="2021-01" db="UniProtKB">
        <authorList>
            <consortium name="EnsemblMetazoa"/>
        </authorList>
    </citation>
    <scope>IDENTIFICATION</scope>
</reference>
<dbReference type="AlphaFoldDB" id="A0A7M7QJ77"/>
<dbReference type="SMR" id="A0A7M7QJ77"/>
<evidence type="ECO:0000256" key="1">
    <source>
        <dbReference type="SAM" id="MobiDB-lite"/>
    </source>
</evidence>
<dbReference type="Proteomes" id="UP000002358">
    <property type="component" value="Chromosome 5"/>
</dbReference>
<dbReference type="RefSeq" id="XP_031787188.2">
    <property type="nucleotide sequence ID" value="XM_031931328.2"/>
</dbReference>
<proteinExistence type="predicted"/>
<organism evidence="2 3">
    <name type="scientific">Nasonia vitripennis</name>
    <name type="common">Parasitic wasp</name>
    <dbReference type="NCBI Taxonomy" id="7425"/>
    <lineage>
        <taxon>Eukaryota</taxon>
        <taxon>Metazoa</taxon>
        <taxon>Ecdysozoa</taxon>
        <taxon>Arthropoda</taxon>
        <taxon>Hexapoda</taxon>
        <taxon>Insecta</taxon>
        <taxon>Pterygota</taxon>
        <taxon>Neoptera</taxon>
        <taxon>Endopterygota</taxon>
        <taxon>Hymenoptera</taxon>
        <taxon>Apocrita</taxon>
        <taxon>Proctotrupomorpha</taxon>
        <taxon>Chalcidoidea</taxon>
        <taxon>Pteromalidae</taxon>
        <taxon>Pteromalinae</taxon>
        <taxon>Nasonia</taxon>
    </lineage>
</organism>
<evidence type="ECO:0000313" key="3">
    <source>
        <dbReference type="Proteomes" id="UP000002358"/>
    </source>
</evidence>
<accession>A0A7M7QJ77</accession>
<dbReference type="GeneID" id="100117783"/>
<feature type="compositionally biased region" description="Basic and acidic residues" evidence="1">
    <location>
        <begin position="221"/>
        <end position="234"/>
    </location>
</feature>
<evidence type="ECO:0000313" key="2">
    <source>
        <dbReference type="EnsemblMetazoa" id="XP_031787188"/>
    </source>
</evidence>
<dbReference type="EnsemblMetazoa" id="XM_031931328">
    <property type="protein sequence ID" value="XP_031787188"/>
    <property type="gene ID" value="LOC100117783"/>
</dbReference>
<protein>
    <submittedName>
        <fullName evidence="2">Uncharacterized protein</fullName>
    </submittedName>
</protein>